<protein>
    <submittedName>
        <fullName evidence="1">Uncharacterized protein</fullName>
    </submittedName>
</protein>
<evidence type="ECO:0000313" key="2">
    <source>
        <dbReference type="Proteomes" id="UP000017822"/>
    </source>
</evidence>
<dbReference type="Proteomes" id="UP000017822">
    <property type="component" value="Unassembled WGS sequence"/>
</dbReference>
<gene>
    <name evidence="1" type="ORF">F753_00350</name>
</gene>
<reference evidence="1 2" key="1">
    <citation type="submission" date="2013-07" db="EMBL/GenBank/DDBJ databases">
        <authorList>
            <person name="Schaap P.J."/>
            <person name="Mehboob F."/>
            <person name="Oosterkamp M.J."/>
            <person name="de Vos W.M."/>
            <person name="Stams A.J.M."/>
            <person name="Koehorst J.J."/>
        </authorList>
    </citation>
    <scope>NUCLEOTIDE SEQUENCE [LARGE SCALE GENOMIC DNA]</scope>
    <source>
        <strain evidence="1 2">AW-1</strain>
    </source>
</reference>
<sequence>MTEERQSFFRVFRYFCFALLREFRLAIARMAGPAKRNQKVLPLHPAPASPGFVLSAVAPRVAVQGPSMVLYGGTPSSLAASMPLAPLRDDSVHPPEGAIGVA</sequence>
<proteinExistence type="predicted"/>
<comment type="caution">
    <text evidence="1">The sequence shown here is derived from an EMBL/GenBank/DDBJ whole genome shotgun (WGS) entry which is preliminary data.</text>
</comment>
<organism evidence="1 2">
    <name type="scientific">Stutzerimonas chloritidismutans AW-1</name>
    <dbReference type="NCBI Taxonomy" id="1263865"/>
    <lineage>
        <taxon>Bacteria</taxon>
        <taxon>Pseudomonadati</taxon>
        <taxon>Pseudomonadota</taxon>
        <taxon>Gammaproteobacteria</taxon>
        <taxon>Pseudomonadales</taxon>
        <taxon>Pseudomonadaceae</taxon>
        <taxon>Stutzerimonas</taxon>
    </lineage>
</organism>
<evidence type="ECO:0000313" key="1">
    <source>
        <dbReference type="EMBL" id="ESR01460.1"/>
    </source>
</evidence>
<dbReference type="AlphaFoldDB" id="V4QFE1"/>
<dbReference type="EMBL" id="AOFQ01000002">
    <property type="protein sequence ID" value="ESR01460.1"/>
    <property type="molecule type" value="Genomic_DNA"/>
</dbReference>
<accession>V4QFE1</accession>
<name>V4QFE1_STUCH</name>